<dbReference type="OrthoDB" id="10250970at2759"/>
<gene>
    <name evidence="7" type="ORF">Eint_030390</name>
</gene>
<feature type="domain" description="SF3A2" evidence="6">
    <location>
        <begin position="89"/>
        <end position="174"/>
    </location>
</feature>
<evidence type="ECO:0000256" key="3">
    <source>
        <dbReference type="ARBA" id="ARBA00022833"/>
    </source>
</evidence>
<dbReference type="InterPro" id="IPR052092">
    <property type="entry name" value="SF3A2"/>
</dbReference>
<dbReference type="PANTHER" id="PTHR23205">
    <property type="entry name" value="SPLICING FACTOR 3A SUBUNIT 2"/>
    <property type="match status" value="1"/>
</dbReference>
<keyword evidence="4" id="KW-0539">Nucleus</keyword>
<proteinExistence type="predicted"/>
<evidence type="ECO:0000256" key="4">
    <source>
        <dbReference type="ARBA" id="ARBA00023242"/>
    </source>
</evidence>
<dbReference type="Proteomes" id="UP000002313">
    <property type="component" value="Chromosome III"/>
</dbReference>
<protein>
    <submittedName>
        <fullName evidence="7">Splicing factor 3A subunit 2</fullName>
    </submittedName>
</protein>
<keyword evidence="8" id="KW-1185">Reference proteome</keyword>
<dbReference type="GO" id="GO:0000245">
    <property type="term" value="P:spliceosomal complex assembly"/>
    <property type="evidence" value="ECO:0007669"/>
    <property type="project" value="TreeGrafter"/>
</dbReference>
<dbReference type="Gene3D" id="2.60.40.2690">
    <property type="match status" value="1"/>
</dbReference>
<reference evidence="7 8" key="1">
    <citation type="journal article" date="2010" name="Nat. Commun.">
        <title>The complete sequence of the smallest known nuclear genome from the microsporidian Encephalitozoon intestinalis.</title>
        <authorList>
            <person name="Corradi N."/>
            <person name="Pombert J.-F."/>
            <person name="Farinelli L."/>
            <person name="Didier E.S."/>
            <person name="Keeling P.J."/>
        </authorList>
    </citation>
    <scope>NUCLEOTIDE SEQUENCE [LARGE SCALE GENOMIC DNA]</scope>
    <source>
        <strain evidence="7 8">ATCC 50506</strain>
    </source>
</reference>
<accession>E0S648</accession>
<dbReference type="GeneID" id="9698872"/>
<dbReference type="GO" id="GO:0005686">
    <property type="term" value="C:U2 snRNP"/>
    <property type="evidence" value="ECO:0007669"/>
    <property type="project" value="TreeGrafter"/>
</dbReference>
<dbReference type="AlphaFoldDB" id="E0S648"/>
<dbReference type="InterPro" id="IPR031781">
    <property type="entry name" value="SF3A2_dom"/>
</dbReference>
<dbReference type="GO" id="GO:0071004">
    <property type="term" value="C:U2-type prespliceosome"/>
    <property type="evidence" value="ECO:0007669"/>
    <property type="project" value="TreeGrafter"/>
</dbReference>
<dbReference type="HOGENOM" id="CLU_1461297_0_0_1"/>
<dbReference type="InterPro" id="IPR036236">
    <property type="entry name" value="Znf_C2H2_sf"/>
</dbReference>
<dbReference type="KEGG" id="ein:Eint_030390"/>
<dbReference type="EMBL" id="CP001944">
    <property type="protein sequence ID" value="ADM11183.1"/>
    <property type="molecule type" value="Genomic_DNA"/>
</dbReference>
<dbReference type="SUPFAM" id="SSF57667">
    <property type="entry name" value="beta-beta-alpha zinc fingers"/>
    <property type="match status" value="1"/>
</dbReference>
<dbReference type="RefSeq" id="XP_003072543.1">
    <property type="nucleotide sequence ID" value="XM_003072497.1"/>
</dbReference>
<reference evidence="7 8" key="2">
    <citation type="journal article" date="2012" name="Proc. Natl. Acad. Sci. U.S.A.">
        <title>Gain and loss of multiple functionally related, horizontally transferred genes in the reduced genomes of two microsporidian parasites.</title>
        <authorList>
            <person name="Pombert J.-F."/>
            <person name="Selman M."/>
            <person name="Burki F."/>
            <person name="Bardell F.T."/>
            <person name="Farinelli L."/>
            <person name="Solter L.F."/>
            <person name="Whitman D.W."/>
            <person name="Weiss L.M."/>
            <person name="Corradi N."/>
            <person name="Keeling P.J."/>
        </authorList>
    </citation>
    <scope>NUCLEOTIDE SEQUENCE [LARGE SCALE GENOMIC DNA]</scope>
    <source>
        <strain evidence="7 8">ATCC 50506</strain>
    </source>
</reference>
<feature type="region of interest" description="Disordered" evidence="5">
    <location>
        <begin position="1"/>
        <end position="21"/>
    </location>
</feature>
<keyword evidence="1" id="KW-0479">Metal-binding</keyword>
<dbReference type="Pfam" id="PF16835">
    <property type="entry name" value="SF3A2"/>
    <property type="match status" value="1"/>
</dbReference>
<evidence type="ECO:0000313" key="8">
    <source>
        <dbReference type="Proteomes" id="UP000002313"/>
    </source>
</evidence>
<organism evidence="7 8">
    <name type="scientific">Encephalitozoon intestinalis (strain ATCC 50506)</name>
    <name type="common">Microsporidian parasite</name>
    <name type="synonym">Septata intestinalis</name>
    <dbReference type="NCBI Taxonomy" id="876142"/>
    <lineage>
        <taxon>Eukaryota</taxon>
        <taxon>Fungi</taxon>
        <taxon>Fungi incertae sedis</taxon>
        <taxon>Microsporidia</taxon>
        <taxon>Unikaryonidae</taxon>
        <taxon>Encephalitozoon</taxon>
    </lineage>
</organism>
<evidence type="ECO:0000256" key="2">
    <source>
        <dbReference type="ARBA" id="ARBA00022771"/>
    </source>
</evidence>
<evidence type="ECO:0000256" key="1">
    <source>
        <dbReference type="ARBA" id="ARBA00022723"/>
    </source>
</evidence>
<name>E0S648_ENCIT</name>
<dbReference type="GO" id="GO:0071013">
    <property type="term" value="C:catalytic step 2 spliceosome"/>
    <property type="evidence" value="ECO:0007669"/>
    <property type="project" value="TreeGrafter"/>
</dbReference>
<dbReference type="VEuPathDB" id="MicrosporidiaDB:Eint_030390"/>
<keyword evidence="3" id="KW-0862">Zinc</keyword>
<evidence type="ECO:0000256" key="5">
    <source>
        <dbReference type="SAM" id="MobiDB-lite"/>
    </source>
</evidence>
<dbReference type="PANTHER" id="PTHR23205:SF0">
    <property type="entry name" value="SPLICING FACTOR 3A SUBUNIT 2"/>
    <property type="match status" value="1"/>
</dbReference>
<sequence>MKRRKGSSLGSMHTVSEIRKHKRERNRKLLLEIYGLEKDPNLTKDARGRYVCALCKTKHLTEMSYVKHREGKKHREVLSRKEETTRIIPSFSIRNLVREGKKGYGIAVDYKLAEEMPQHRFVSSLEQGVEEYDECFGYLVFVCQPYENIGFKFENREIDRTSIYEDIDEETGAYMFHFFFQKTHD</sequence>
<keyword evidence="2" id="KW-0863">Zinc-finger</keyword>
<evidence type="ECO:0000259" key="6">
    <source>
        <dbReference type="Pfam" id="PF16835"/>
    </source>
</evidence>
<evidence type="ECO:0000313" key="7">
    <source>
        <dbReference type="EMBL" id="ADM11183.1"/>
    </source>
</evidence>
<dbReference type="GO" id="GO:0008270">
    <property type="term" value="F:zinc ion binding"/>
    <property type="evidence" value="ECO:0007669"/>
    <property type="project" value="UniProtKB-KW"/>
</dbReference>